<dbReference type="PANTHER" id="PTHR42785:SF1">
    <property type="entry name" value="DNA TOPOISOMERASE"/>
    <property type="match status" value="1"/>
</dbReference>
<protein>
    <submittedName>
        <fullName evidence="2">Toprim domain-containing protein</fullName>
    </submittedName>
</protein>
<dbReference type="PROSITE" id="PS50880">
    <property type="entry name" value="TOPRIM"/>
    <property type="match status" value="1"/>
</dbReference>
<dbReference type="EMBL" id="CP095054">
    <property type="protein sequence ID" value="UOR07723.1"/>
    <property type="molecule type" value="Genomic_DNA"/>
</dbReference>
<dbReference type="GO" id="GO:0006265">
    <property type="term" value="P:DNA topological change"/>
    <property type="evidence" value="ECO:0007669"/>
    <property type="project" value="InterPro"/>
</dbReference>
<dbReference type="KEGG" id="haei:MUN82_22050"/>
<dbReference type="Proteomes" id="UP000829925">
    <property type="component" value="Plasmid unnamed1"/>
</dbReference>
<dbReference type="AlphaFoldDB" id="A0A8T9T441"/>
<dbReference type="CDD" id="cd03363">
    <property type="entry name" value="TOPRIM_TopoIA_TopoI"/>
    <property type="match status" value="1"/>
</dbReference>
<geneLocation type="plasmid" evidence="2 3">
    <name>unnamed1</name>
</geneLocation>
<name>A0A8T9T441_9BACT</name>
<dbReference type="SUPFAM" id="SSF56712">
    <property type="entry name" value="Prokaryotic type I DNA topoisomerase"/>
    <property type="match status" value="1"/>
</dbReference>
<dbReference type="Pfam" id="PF01751">
    <property type="entry name" value="Toprim"/>
    <property type="match status" value="1"/>
</dbReference>
<proteinExistence type="predicted"/>
<dbReference type="InterPro" id="IPR034149">
    <property type="entry name" value="TOPRIM_TopoI"/>
</dbReference>
<accession>A0A8T9T441</accession>
<dbReference type="RefSeq" id="WP_245097720.1">
    <property type="nucleotide sequence ID" value="NZ_CP095054.1"/>
</dbReference>
<dbReference type="GO" id="GO:0003677">
    <property type="term" value="F:DNA binding"/>
    <property type="evidence" value="ECO:0007669"/>
    <property type="project" value="InterPro"/>
</dbReference>
<keyword evidence="3" id="KW-1185">Reference proteome</keyword>
<dbReference type="InterPro" id="IPR000380">
    <property type="entry name" value="Topo_IA"/>
</dbReference>
<gene>
    <name evidence="2" type="ORF">MUN82_22050</name>
</gene>
<dbReference type="InterPro" id="IPR006171">
    <property type="entry name" value="TOPRIM_dom"/>
</dbReference>
<dbReference type="InterPro" id="IPR023405">
    <property type="entry name" value="Topo_IA_core_domain"/>
</dbReference>
<organism evidence="2 3">
    <name type="scientific">Hymenobacter aerilatus</name>
    <dbReference type="NCBI Taxonomy" id="2932251"/>
    <lineage>
        <taxon>Bacteria</taxon>
        <taxon>Pseudomonadati</taxon>
        <taxon>Bacteroidota</taxon>
        <taxon>Cytophagia</taxon>
        <taxon>Cytophagales</taxon>
        <taxon>Hymenobacteraceae</taxon>
        <taxon>Hymenobacter</taxon>
    </lineage>
</organism>
<sequence length="136" mass="14570">MKLIIVESPNKIKKIKGYAGPDYEVAASVGHIRDLPVGGADIGIDREHGHALKYIVSDDKKSVVANLRRLAKTAGPQGVYLATDPDREGEAIAFHLCEVLGLDPRTTKRIAFQEITEKAIKAALAAPTTVDGVALE</sequence>
<evidence type="ECO:0000259" key="1">
    <source>
        <dbReference type="PROSITE" id="PS50880"/>
    </source>
</evidence>
<dbReference type="PANTHER" id="PTHR42785">
    <property type="entry name" value="DNA TOPOISOMERASE, TYPE IA, CORE"/>
    <property type="match status" value="1"/>
</dbReference>
<evidence type="ECO:0000313" key="3">
    <source>
        <dbReference type="Proteomes" id="UP000829925"/>
    </source>
</evidence>
<dbReference type="GO" id="GO:0003917">
    <property type="term" value="F:DNA topoisomerase type I (single strand cut, ATP-independent) activity"/>
    <property type="evidence" value="ECO:0007669"/>
    <property type="project" value="InterPro"/>
</dbReference>
<feature type="domain" description="Toprim" evidence="1">
    <location>
        <begin position="1"/>
        <end position="115"/>
    </location>
</feature>
<dbReference type="Gene3D" id="3.40.50.140">
    <property type="match status" value="1"/>
</dbReference>
<evidence type="ECO:0000313" key="2">
    <source>
        <dbReference type="EMBL" id="UOR07723.1"/>
    </source>
</evidence>
<keyword evidence="2" id="KW-0614">Plasmid</keyword>
<reference evidence="2 3" key="1">
    <citation type="submission" date="2022-04" db="EMBL/GenBank/DDBJ databases">
        <title>Hymenobacter sp. isolated from the air.</title>
        <authorList>
            <person name="Won M."/>
            <person name="Lee C.-M."/>
            <person name="Woen H.-Y."/>
            <person name="Kwon S.-W."/>
        </authorList>
    </citation>
    <scope>NUCLEOTIDE SEQUENCE [LARGE SCALE GENOMIC DNA]</scope>
    <source>
        <strain evidence="3">5413 J-13</strain>
        <plasmid evidence="2 3">unnamed1</plasmid>
    </source>
</reference>
<dbReference type="SMART" id="SM00493">
    <property type="entry name" value="TOPRIM"/>
    <property type="match status" value="1"/>
</dbReference>